<protein>
    <recommendedName>
        <fullName evidence="3">Transcriptional regulator</fullName>
    </recommendedName>
</protein>
<accession>A0ABT4B500</accession>
<gene>
    <name evidence="1" type="ORF">OWR29_26575</name>
</gene>
<reference evidence="1" key="1">
    <citation type="submission" date="2022-11" db="EMBL/GenBank/DDBJ databases">
        <authorList>
            <person name="Somphong A."/>
            <person name="Phongsopitanun W."/>
        </authorList>
    </citation>
    <scope>NUCLEOTIDE SEQUENCE</scope>
    <source>
        <strain evidence="1">Pm04-4</strain>
    </source>
</reference>
<dbReference type="RefSeq" id="WP_267565970.1">
    <property type="nucleotide sequence ID" value="NZ_JAPNTZ010000009.1"/>
</dbReference>
<evidence type="ECO:0008006" key="3">
    <source>
        <dbReference type="Google" id="ProtNLM"/>
    </source>
</evidence>
<dbReference type="EMBL" id="JAPNTZ010000009">
    <property type="protein sequence ID" value="MCY1141578.1"/>
    <property type="molecule type" value="Genomic_DNA"/>
</dbReference>
<keyword evidence="2" id="KW-1185">Reference proteome</keyword>
<evidence type="ECO:0000313" key="2">
    <source>
        <dbReference type="Proteomes" id="UP001151002"/>
    </source>
</evidence>
<evidence type="ECO:0000313" key="1">
    <source>
        <dbReference type="EMBL" id="MCY1141578.1"/>
    </source>
</evidence>
<sequence>METDLDDDPVTSISPIDHLRAETELLINLFHDKCDYIGLGQRLPGVLRALHAMANSNDREEALRLTVRATHMALLTLRSIGRPAETWLAAERCRRAAEQLEDPVLLTIAGHDRAYAAFACGTYARGATLAANHLAEAGNHLDSLGGYEAYGQLLLTTAYGYIAVGRSEDSEELIREAERVAKLTGETGLRSRTGELVVPLHFGPTNVKFWRISAYADGEQEHRAVRLALETTPDAIQSMNWKGGFYQDLGKAMARVGRSSDSLMMLLSAERIAPLRTRSSPIVRETARSLAEHGKFSDRRRILALCERLGLSVE</sequence>
<proteinExistence type="predicted"/>
<organism evidence="1 2">
    <name type="scientific">Paractinoplanes pyxinae</name>
    <dbReference type="NCBI Taxonomy" id="2997416"/>
    <lineage>
        <taxon>Bacteria</taxon>
        <taxon>Bacillati</taxon>
        <taxon>Actinomycetota</taxon>
        <taxon>Actinomycetes</taxon>
        <taxon>Micromonosporales</taxon>
        <taxon>Micromonosporaceae</taxon>
        <taxon>Paractinoplanes</taxon>
    </lineage>
</organism>
<name>A0ABT4B500_9ACTN</name>
<dbReference type="Proteomes" id="UP001151002">
    <property type="component" value="Unassembled WGS sequence"/>
</dbReference>
<comment type="caution">
    <text evidence="1">The sequence shown here is derived from an EMBL/GenBank/DDBJ whole genome shotgun (WGS) entry which is preliminary data.</text>
</comment>